<gene>
    <name evidence="2" type="ORF">CYMTET_49555</name>
</gene>
<proteinExistence type="predicted"/>
<sequence length="151" mass="18059">MYRYTVAECKAALHRTWELNFLNAHSRGRWRRPYLKRRMSPERPTTNISESFEKKPSDDRQDEKELLREARKPTKLCLLDHRHRQHEGQAQVAEDALLLQRHREIKHELQVTSVHAVRHWQRRPQGASLHPGSLDKRGVVKRDECYSERPL</sequence>
<evidence type="ECO:0000256" key="1">
    <source>
        <dbReference type="SAM" id="MobiDB-lite"/>
    </source>
</evidence>
<dbReference type="EMBL" id="LGRX02033589">
    <property type="protein sequence ID" value="KAK3240618.1"/>
    <property type="molecule type" value="Genomic_DNA"/>
</dbReference>
<evidence type="ECO:0000313" key="3">
    <source>
        <dbReference type="Proteomes" id="UP001190700"/>
    </source>
</evidence>
<protein>
    <submittedName>
        <fullName evidence="2">Uncharacterized protein</fullName>
    </submittedName>
</protein>
<name>A0AAE0BR35_9CHLO</name>
<comment type="caution">
    <text evidence="2">The sequence shown here is derived from an EMBL/GenBank/DDBJ whole genome shotgun (WGS) entry which is preliminary data.</text>
</comment>
<reference evidence="2 3" key="1">
    <citation type="journal article" date="2015" name="Genome Biol. Evol.">
        <title>Comparative Genomics of a Bacterivorous Green Alga Reveals Evolutionary Causalities and Consequences of Phago-Mixotrophic Mode of Nutrition.</title>
        <authorList>
            <person name="Burns J.A."/>
            <person name="Paasch A."/>
            <person name="Narechania A."/>
            <person name="Kim E."/>
        </authorList>
    </citation>
    <scope>NUCLEOTIDE SEQUENCE [LARGE SCALE GENOMIC DNA]</scope>
    <source>
        <strain evidence="2 3">PLY_AMNH</strain>
    </source>
</reference>
<keyword evidence="3" id="KW-1185">Reference proteome</keyword>
<feature type="region of interest" description="Disordered" evidence="1">
    <location>
        <begin position="35"/>
        <end position="67"/>
    </location>
</feature>
<organism evidence="2 3">
    <name type="scientific">Cymbomonas tetramitiformis</name>
    <dbReference type="NCBI Taxonomy" id="36881"/>
    <lineage>
        <taxon>Eukaryota</taxon>
        <taxon>Viridiplantae</taxon>
        <taxon>Chlorophyta</taxon>
        <taxon>Pyramimonadophyceae</taxon>
        <taxon>Pyramimonadales</taxon>
        <taxon>Pyramimonadaceae</taxon>
        <taxon>Cymbomonas</taxon>
    </lineage>
</organism>
<evidence type="ECO:0000313" key="2">
    <source>
        <dbReference type="EMBL" id="KAK3240618.1"/>
    </source>
</evidence>
<accession>A0AAE0BR35</accession>
<dbReference type="AlphaFoldDB" id="A0AAE0BR35"/>
<dbReference type="Proteomes" id="UP001190700">
    <property type="component" value="Unassembled WGS sequence"/>
</dbReference>
<feature type="compositionally biased region" description="Basic and acidic residues" evidence="1">
    <location>
        <begin position="51"/>
        <end position="67"/>
    </location>
</feature>